<evidence type="ECO:0000256" key="1">
    <source>
        <dbReference type="ARBA" id="ARBA00001974"/>
    </source>
</evidence>
<dbReference type="STRING" id="747525.W4JUT5"/>
<dbReference type="GO" id="GO:0071949">
    <property type="term" value="F:FAD binding"/>
    <property type="evidence" value="ECO:0007669"/>
    <property type="project" value="InterPro"/>
</dbReference>
<dbReference type="InParanoid" id="W4JUT5"/>
<dbReference type="PANTHER" id="PTHR42973">
    <property type="entry name" value="BINDING OXIDOREDUCTASE, PUTATIVE (AFU_ORTHOLOGUE AFUA_1G17690)-RELATED"/>
    <property type="match status" value="1"/>
</dbReference>
<keyword evidence="9" id="KW-1185">Reference proteome</keyword>
<keyword evidence="5" id="KW-0560">Oxidoreductase</keyword>
<dbReference type="GeneID" id="20677932"/>
<dbReference type="RefSeq" id="XP_009551544.1">
    <property type="nucleotide sequence ID" value="XM_009553249.1"/>
</dbReference>
<evidence type="ECO:0000256" key="3">
    <source>
        <dbReference type="ARBA" id="ARBA00022630"/>
    </source>
</evidence>
<reference evidence="8 9" key="1">
    <citation type="journal article" date="2012" name="New Phytol.">
        <title>Insight into trade-off between wood decay and parasitism from the genome of a fungal forest pathogen.</title>
        <authorList>
            <person name="Olson A."/>
            <person name="Aerts A."/>
            <person name="Asiegbu F."/>
            <person name="Belbahri L."/>
            <person name="Bouzid O."/>
            <person name="Broberg A."/>
            <person name="Canback B."/>
            <person name="Coutinho P.M."/>
            <person name="Cullen D."/>
            <person name="Dalman K."/>
            <person name="Deflorio G."/>
            <person name="van Diepen L.T."/>
            <person name="Dunand C."/>
            <person name="Duplessis S."/>
            <person name="Durling M."/>
            <person name="Gonthier P."/>
            <person name="Grimwood J."/>
            <person name="Fossdal C.G."/>
            <person name="Hansson D."/>
            <person name="Henrissat B."/>
            <person name="Hietala A."/>
            <person name="Himmelstrand K."/>
            <person name="Hoffmeister D."/>
            <person name="Hogberg N."/>
            <person name="James T.Y."/>
            <person name="Karlsson M."/>
            <person name="Kohler A."/>
            <person name="Kues U."/>
            <person name="Lee Y.H."/>
            <person name="Lin Y.C."/>
            <person name="Lind M."/>
            <person name="Lindquist E."/>
            <person name="Lombard V."/>
            <person name="Lucas S."/>
            <person name="Lunden K."/>
            <person name="Morin E."/>
            <person name="Murat C."/>
            <person name="Park J."/>
            <person name="Raffaello T."/>
            <person name="Rouze P."/>
            <person name="Salamov A."/>
            <person name="Schmutz J."/>
            <person name="Solheim H."/>
            <person name="Stahlberg J."/>
            <person name="Velez H."/>
            <person name="de Vries R.P."/>
            <person name="Wiebenga A."/>
            <person name="Woodward S."/>
            <person name="Yakovlev I."/>
            <person name="Garbelotto M."/>
            <person name="Martin F."/>
            <person name="Grigoriev I.V."/>
            <person name="Stenlid J."/>
        </authorList>
    </citation>
    <scope>NUCLEOTIDE SEQUENCE [LARGE SCALE GENOMIC DNA]</scope>
    <source>
        <strain evidence="8 9">TC 32-1</strain>
    </source>
</reference>
<name>W4JUT5_HETIT</name>
<evidence type="ECO:0000313" key="8">
    <source>
        <dbReference type="EMBL" id="ETW76661.1"/>
    </source>
</evidence>
<gene>
    <name evidence="8" type="ORF">HETIRDRAFT_480809</name>
</gene>
<sequence length="502" mass="53167">MRTNWNIRFYGLLLTVASITGRIACQDLKSDLTGAGLTALFPGDSGYQDASKAYNLRFNVSPAAVVYPESAQQVAAAIQAGASTHTQVVARSGGHSYIANGVGGKNGALVIDLSKLKNITVDNNAGTAVIQTGNRLGDVAQALNDQGRALPHGTCPYVGVGGHASFGGFGFASRMWGLTIDHIISAEVVLANGTIVTASNTTNSDLFWAMRGAGSSFGITTAFTFATEPVPSSALVFSYSWNAVNATALAHIISAYQSFVQTDIPATFDAELTLGKGGSSNTASVEFVGGWYGKPADLNSTVKPFLDQIPQKPTVSITGGTWLESLESLAGSDTLSTSAPDETDTFYAKSLMTPENSPMSAAAINAFASYLTHQGYTSNTNWFTQIELYGGPNSAINAVPLDATSFASRSTLFTIQFYASSSNYSPPYPNVGFSFLDAMVASIVDNSPSDWAYGAYTNYIEDKLNNSQALYYGSHYERLQSIKKEVDPNNVFNFLTSIAEPQ</sequence>
<dbReference type="InterPro" id="IPR016169">
    <property type="entry name" value="FAD-bd_PCMH_sub2"/>
</dbReference>
<dbReference type="Gene3D" id="3.40.462.20">
    <property type="match status" value="1"/>
</dbReference>
<dbReference type="eggNOG" id="ENOG502QVGN">
    <property type="taxonomic scope" value="Eukaryota"/>
</dbReference>
<evidence type="ECO:0000313" key="9">
    <source>
        <dbReference type="Proteomes" id="UP000030671"/>
    </source>
</evidence>
<dbReference type="AlphaFoldDB" id="W4JUT5"/>
<dbReference type="Proteomes" id="UP000030671">
    <property type="component" value="Unassembled WGS sequence"/>
</dbReference>
<keyword evidence="6" id="KW-0732">Signal</keyword>
<proteinExistence type="inferred from homology"/>
<dbReference type="InterPro" id="IPR006094">
    <property type="entry name" value="Oxid_FAD_bind_N"/>
</dbReference>
<dbReference type="Pfam" id="PF08031">
    <property type="entry name" value="BBE"/>
    <property type="match status" value="1"/>
</dbReference>
<protein>
    <recommendedName>
        <fullName evidence="7">FAD-binding PCMH-type domain-containing protein</fullName>
    </recommendedName>
</protein>
<dbReference type="Pfam" id="PF01565">
    <property type="entry name" value="FAD_binding_4"/>
    <property type="match status" value="1"/>
</dbReference>
<dbReference type="KEGG" id="hir:HETIRDRAFT_480809"/>
<evidence type="ECO:0000256" key="6">
    <source>
        <dbReference type="SAM" id="SignalP"/>
    </source>
</evidence>
<evidence type="ECO:0000259" key="7">
    <source>
        <dbReference type="PROSITE" id="PS51387"/>
    </source>
</evidence>
<evidence type="ECO:0000256" key="2">
    <source>
        <dbReference type="ARBA" id="ARBA00005466"/>
    </source>
</evidence>
<organism evidence="8 9">
    <name type="scientific">Heterobasidion irregulare (strain TC 32-1)</name>
    <dbReference type="NCBI Taxonomy" id="747525"/>
    <lineage>
        <taxon>Eukaryota</taxon>
        <taxon>Fungi</taxon>
        <taxon>Dikarya</taxon>
        <taxon>Basidiomycota</taxon>
        <taxon>Agaricomycotina</taxon>
        <taxon>Agaricomycetes</taxon>
        <taxon>Russulales</taxon>
        <taxon>Bondarzewiaceae</taxon>
        <taxon>Heterobasidion</taxon>
        <taxon>Heterobasidion annosum species complex</taxon>
    </lineage>
</organism>
<dbReference type="PANTHER" id="PTHR42973:SF39">
    <property type="entry name" value="FAD-BINDING PCMH-TYPE DOMAIN-CONTAINING PROTEIN"/>
    <property type="match status" value="1"/>
</dbReference>
<dbReference type="InterPro" id="IPR012951">
    <property type="entry name" value="BBE"/>
</dbReference>
<keyword evidence="4" id="KW-0274">FAD</keyword>
<accession>W4JUT5</accession>
<dbReference type="EMBL" id="KI925464">
    <property type="protein sequence ID" value="ETW76661.1"/>
    <property type="molecule type" value="Genomic_DNA"/>
</dbReference>
<dbReference type="InterPro" id="IPR036318">
    <property type="entry name" value="FAD-bd_PCMH-like_sf"/>
</dbReference>
<feature type="chain" id="PRO_5004843835" description="FAD-binding PCMH-type domain-containing protein" evidence="6">
    <location>
        <begin position="26"/>
        <end position="502"/>
    </location>
</feature>
<dbReference type="InterPro" id="IPR016166">
    <property type="entry name" value="FAD-bd_PCMH"/>
</dbReference>
<keyword evidence="3" id="KW-0285">Flavoprotein</keyword>
<evidence type="ECO:0000256" key="4">
    <source>
        <dbReference type="ARBA" id="ARBA00022827"/>
    </source>
</evidence>
<evidence type="ECO:0000256" key="5">
    <source>
        <dbReference type="ARBA" id="ARBA00023002"/>
    </source>
</evidence>
<dbReference type="PROSITE" id="PS51387">
    <property type="entry name" value="FAD_PCMH"/>
    <property type="match status" value="1"/>
</dbReference>
<feature type="signal peptide" evidence="6">
    <location>
        <begin position="1"/>
        <end position="25"/>
    </location>
</feature>
<dbReference type="InterPro" id="IPR050416">
    <property type="entry name" value="FAD-linked_Oxidoreductase"/>
</dbReference>
<dbReference type="HOGENOM" id="CLU_018354_10_1_1"/>
<feature type="domain" description="FAD-binding PCMH-type" evidence="7">
    <location>
        <begin position="58"/>
        <end position="230"/>
    </location>
</feature>
<dbReference type="SUPFAM" id="SSF56176">
    <property type="entry name" value="FAD-binding/transporter-associated domain-like"/>
    <property type="match status" value="1"/>
</dbReference>
<comment type="cofactor">
    <cofactor evidence="1">
        <name>FAD</name>
        <dbReference type="ChEBI" id="CHEBI:57692"/>
    </cofactor>
</comment>
<comment type="similarity">
    <text evidence="2">Belongs to the oxygen-dependent FAD-linked oxidoreductase family.</text>
</comment>
<dbReference type="OrthoDB" id="407275at2759"/>
<dbReference type="GO" id="GO:0016491">
    <property type="term" value="F:oxidoreductase activity"/>
    <property type="evidence" value="ECO:0007669"/>
    <property type="project" value="UniProtKB-KW"/>
</dbReference>
<dbReference type="Gene3D" id="3.30.465.10">
    <property type="match status" value="1"/>
</dbReference>